<keyword evidence="4" id="KW-0949">S-adenosyl-L-methionine</keyword>
<keyword evidence="1" id="KW-0597">Phosphoprotein</keyword>
<dbReference type="AlphaFoldDB" id="A0A166A994"/>
<accession>A0A166A994</accession>
<name>A0A166A994_EXIGL</name>
<keyword evidence="2 5" id="KW-0489">Methyltransferase</keyword>
<evidence type="ECO:0000256" key="1">
    <source>
        <dbReference type="ARBA" id="ARBA00022553"/>
    </source>
</evidence>
<evidence type="ECO:0000256" key="2">
    <source>
        <dbReference type="ARBA" id="ARBA00022603"/>
    </source>
</evidence>
<dbReference type="PROSITE" id="PS51585">
    <property type="entry name" value="SAM_MT_TPMT"/>
    <property type="match status" value="1"/>
</dbReference>
<sequence>MAVEIDTFPRMAELVAKHGNQSAWDVAWQEGTTPWEIKTQQGPLKTFLESAKTLVPKSGRAIVPGCGRGWDVVLLAELTDLQVMGGDLSPTAIRAANDYLSKNTSSAADRISFEVIDYFKYQIPANDRFMLAFDFTFFVALDPPMRPQWGAKINEYVAPGGILIALVWPIDPTRNTGPPHGVTVEAYESVIGPNWEQIYNVLHPDMMPGKIPTAVGRLVVWRKTA</sequence>
<dbReference type="Proteomes" id="UP000077266">
    <property type="component" value="Unassembled WGS sequence"/>
</dbReference>
<dbReference type="Gene3D" id="3.40.50.150">
    <property type="entry name" value="Vaccinia Virus protein VP39"/>
    <property type="match status" value="1"/>
</dbReference>
<dbReference type="OrthoDB" id="276151at2759"/>
<dbReference type="GO" id="GO:0032259">
    <property type="term" value="P:methylation"/>
    <property type="evidence" value="ECO:0007669"/>
    <property type="project" value="UniProtKB-KW"/>
</dbReference>
<dbReference type="EMBL" id="KV426065">
    <property type="protein sequence ID" value="KZV89719.1"/>
    <property type="molecule type" value="Genomic_DNA"/>
</dbReference>
<proteinExistence type="predicted"/>
<dbReference type="InParanoid" id="A0A166A994"/>
<dbReference type="STRING" id="1314781.A0A166A994"/>
<keyword evidence="6" id="KW-1185">Reference proteome</keyword>
<dbReference type="PANTHER" id="PTHR32183">
    <property type="match status" value="1"/>
</dbReference>
<dbReference type="PANTHER" id="PTHR32183:SF11">
    <property type="entry name" value="THIOL METHYLTRANSFERASE 2-RELATED"/>
    <property type="match status" value="1"/>
</dbReference>
<dbReference type="SUPFAM" id="SSF53335">
    <property type="entry name" value="S-adenosyl-L-methionine-dependent methyltransferases"/>
    <property type="match status" value="1"/>
</dbReference>
<evidence type="ECO:0000256" key="3">
    <source>
        <dbReference type="ARBA" id="ARBA00022679"/>
    </source>
</evidence>
<dbReference type="GO" id="GO:0008757">
    <property type="term" value="F:S-adenosylmethionine-dependent methyltransferase activity"/>
    <property type="evidence" value="ECO:0007669"/>
    <property type="project" value="InterPro"/>
</dbReference>
<dbReference type="Pfam" id="PF05724">
    <property type="entry name" value="TPMT"/>
    <property type="match status" value="1"/>
</dbReference>
<dbReference type="CDD" id="cd02440">
    <property type="entry name" value="AdoMet_MTases"/>
    <property type="match status" value="1"/>
</dbReference>
<organism evidence="5 6">
    <name type="scientific">Exidia glandulosa HHB12029</name>
    <dbReference type="NCBI Taxonomy" id="1314781"/>
    <lineage>
        <taxon>Eukaryota</taxon>
        <taxon>Fungi</taxon>
        <taxon>Dikarya</taxon>
        <taxon>Basidiomycota</taxon>
        <taxon>Agaricomycotina</taxon>
        <taxon>Agaricomycetes</taxon>
        <taxon>Auriculariales</taxon>
        <taxon>Exidiaceae</taxon>
        <taxon>Exidia</taxon>
    </lineage>
</organism>
<evidence type="ECO:0000313" key="5">
    <source>
        <dbReference type="EMBL" id="KZV89719.1"/>
    </source>
</evidence>
<reference evidence="5 6" key="1">
    <citation type="journal article" date="2016" name="Mol. Biol. Evol.">
        <title>Comparative Genomics of Early-Diverging Mushroom-Forming Fungi Provides Insights into the Origins of Lignocellulose Decay Capabilities.</title>
        <authorList>
            <person name="Nagy L.G."/>
            <person name="Riley R."/>
            <person name="Tritt A."/>
            <person name="Adam C."/>
            <person name="Daum C."/>
            <person name="Floudas D."/>
            <person name="Sun H."/>
            <person name="Yadav J.S."/>
            <person name="Pangilinan J."/>
            <person name="Larsson K.H."/>
            <person name="Matsuura K."/>
            <person name="Barry K."/>
            <person name="Labutti K."/>
            <person name="Kuo R."/>
            <person name="Ohm R.A."/>
            <person name="Bhattacharya S.S."/>
            <person name="Shirouzu T."/>
            <person name="Yoshinaga Y."/>
            <person name="Martin F.M."/>
            <person name="Grigoriev I.V."/>
            <person name="Hibbett D.S."/>
        </authorList>
    </citation>
    <scope>NUCLEOTIDE SEQUENCE [LARGE SCALE GENOMIC DNA]</scope>
    <source>
        <strain evidence="5 6">HHB12029</strain>
    </source>
</reference>
<keyword evidence="3 5" id="KW-0808">Transferase</keyword>
<evidence type="ECO:0000256" key="4">
    <source>
        <dbReference type="ARBA" id="ARBA00022691"/>
    </source>
</evidence>
<dbReference type="InterPro" id="IPR008854">
    <property type="entry name" value="TPMT"/>
</dbReference>
<dbReference type="InterPro" id="IPR029063">
    <property type="entry name" value="SAM-dependent_MTases_sf"/>
</dbReference>
<protein>
    <submittedName>
        <fullName evidence="5">S-adenosyl-L-methionine-dependent methyltransferase</fullName>
    </submittedName>
</protein>
<evidence type="ECO:0000313" key="6">
    <source>
        <dbReference type="Proteomes" id="UP000077266"/>
    </source>
</evidence>
<gene>
    <name evidence="5" type="ORF">EXIGLDRAFT_838310</name>
</gene>